<dbReference type="GO" id="GO:0046872">
    <property type="term" value="F:metal ion binding"/>
    <property type="evidence" value="ECO:0007669"/>
    <property type="project" value="UniProtKB-KW"/>
</dbReference>
<keyword evidence="13" id="KW-0560">Oxidoreductase</keyword>
<keyword evidence="4" id="KW-1003">Cell membrane</keyword>
<dbReference type="GO" id="GO:0019646">
    <property type="term" value="P:aerobic electron transport chain"/>
    <property type="evidence" value="ECO:0007669"/>
    <property type="project" value="TreeGrafter"/>
</dbReference>
<comment type="similarity">
    <text evidence="2">Belongs to the cytochrome ubiquinol oxidase subunit 2 family.</text>
</comment>
<dbReference type="KEGG" id="senm:TRABTM_A_00400"/>
<evidence type="ECO:0000256" key="7">
    <source>
        <dbReference type="ARBA" id="ARBA00022723"/>
    </source>
</evidence>
<dbReference type="AlphaFoldDB" id="A0A1C3L3S1"/>
<keyword evidence="3" id="KW-0813">Transport</keyword>
<evidence type="ECO:0000256" key="10">
    <source>
        <dbReference type="ARBA" id="ARBA00023004"/>
    </source>
</evidence>
<feature type="transmembrane region" description="Helical" evidence="12">
    <location>
        <begin position="88"/>
        <end position="107"/>
    </location>
</feature>
<keyword evidence="7" id="KW-0479">Metal-binding</keyword>
<dbReference type="PATRIC" id="fig|1835721.3.peg.39"/>
<gene>
    <name evidence="13" type="primary">cydB</name>
    <name evidence="13" type="ORF">TRABTM_A_00400</name>
</gene>
<dbReference type="PANTHER" id="PTHR43141:SF5">
    <property type="entry name" value="CYTOCHROME BD-I UBIQUINOL OXIDASE SUBUNIT 2"/>
    <property type="match status" value="1"/>
</dbReference>
<evidence type="ECO:0000256" key="2">
    <source>
        <dbReference type="ARBA" id="ARBA00007543"/>
    </source>
</evidence>
<dbReference type="GO" id="GO:0016682">
    <property type="term" value="F:oxidoreductase activity, acting on diphenols and related substances as donors, oxygen as acceptor"/>
    <property type="evidence" value="ECO:0007669"/>
    <property type="project" value="TreeGrafter"/>
</dbReference>
<dbReference type="EMBL" id="LT594522">
    <property type="protein sequence ID" value="SBT81921.1"/>
    <property type="molecule type" value="Genomic_DNA"/>
</dbReference>
<name>A0A1C3L3S1_9ENTR</name>
<dbReference type="GO" id="GO:0070069">
    <property type="term" value="C:cytochrome complex"/>
    <property type="evidence" value="ECO:0007669"/>
    <property type="project" value="TreeGrafter"/>
</dbReference>
<keyword evidence="6 12" id="KW-0812">Transmembrane</keyword>
<dbReference type="PANTHER" id="PTHR43141">
    <property type="entry name" value="CYTOCHROME BD2 SUBUNIT II"/>
    <property type="match status" value="1"/>
</dbReference>
<dbReference type="OrthoDB" id="9776710at2"/>
<evidence type="ECO:0000256" key="1">
    <source>
        <dbReference type="ARBA" id="ARBA00004651"/>
    </source>
</evidence>
<keyword evidence="8" id="KW-0249">Electron transport</keyword>
<dbReference type="RefSeq" id="WP_083172261.1">
    <property type="nucleotide sequence ID" value="NZ_LT594522.1"/>
</dbReference>
<evidence type="ECO:0000256" key="9">
    <source>
        <dbReference type="ARBA" id="ARBA00022989"/>
    </source>
</evidence>
<keyword evidence="10" id="KW-0408">Iron</keyword>
<reference evidence="14" key="1">
    <citation type="submission" date="2016-06" db="EMBL/GenBank/DDBJ databases">
        <authorList>
            <person name="Szabo Gitta"/>
        </authorList>
    </citation>
    <scope>NUCLEOTIDE SEQUENCE [LARGE SCALE GENOMIC DNA]</scope>
</reference>
<feature type="transmembrane region" description="Helical" evidence="12">
    <location>
        <begin position="299"/>
        <end position="321"/>
    </location>
</feature>
<accession>A0A1C3L3S1</accession>
<dbReference type="Proteomes" id="UP000092809">
    <property type="component" value="Chromosome I"/>
</dbReference>
<comment type="subcellular location">
    <subcellularLocation>
        <location evidence="1">Cell membrane</location>
        <topology evidence="1">Multi-pass membrane protein</topology>
    </subcellularLocation>
</comment>
<sequence length="367" mass="42533">MFNYEFLRFIWWVLIGLFIIIFTITEGFDMGVGILMRFSCYSDIERKIMINTIAPHWDGNQVWLITTIGALFAVWPIVYAIIFSGFYIAIILLLVSLFFRPISFEFLSKIDNLRWRNLCYWGIFIGSFISPIVMGIIFGNLLQGIPFYIDMYMRLYYTGNFFQLLNPFSLLLSTIIIAMFLTQGSTYIQMRTSSNSNLQVKMRNITKLTALITIIMFFLAIILFIKSIDGFTITSIIDQSAQSNPLHKEVKYHAGAWMVNYWNYPILLIFPLLGLLLPFFTIIYSYIKISVFAFISSSFTIACIISTIGITIFPFIIPSITMPNVSLTMWDATSSLNTLKLMFIIVIILLPIVLSYTIWCYYKMFNF</sequence>
<dbReference type="NCBIfam" id="TIGR00203">
    <property type="entry name" value="cydB"/>
    <property type="match status" value="1"/>
</dbReference>
<feature type="transmembrane region" description="Helical" evidence="12">
    <location>
        <begin position="161"/>
        <end position="184"/>
    </location>
</feature>
<keyword evidence="5" id="KW-0349">Heme</keyword>
<evidence type="ECO:0000256" key="4">
    <source>
        <dbReference type="ARBA" id="ARBA00022475"/>
    </source>
</evidence>
<organism evidence="13 14">
    <name type="scientific">secondary endosymbiont of Trabutina mannipara</name>
    <dbReference type="NCBI Taxonomy" id="1835721"/>
    <lineage>
        <taxon>Bacteria</taxon>
        <taxon>Pseudomonadati</taxon>
        <taxon>Pseudomonadota</taxon>
        <taxon>Gammaproteobacteria</taxon>
        <taxon>Enterobacterales</taxon>
        <taxon>Enterobacteriaceae</taxon>
    </lineage>
</organism>
<feature type="transmembrane region" description="Helical" evidence="12">
    <location>
        <begin position="205"/>
        <end position="225"/>
    </location>
</feature>
<evidence type="ECO:0000256" key="6">
    <source>
        <dbReference type="ARBA" id="ARBA00022692"/>
    </source>
</evidence>
<dbReference type="Pfam" id="PF02322">
    <property type="entry name" value="Cyt_bd_oxida_II"/>
    <property type="match status" value="1"/>
</dbReference>
<dbReference type="GO" id="GO:0005886">
    <property type="term" value="C:plasma membrane"/>
    <property type="evidence" value="ECO:0007669"/>
    <property type="project" value="UniProtKB-SubCell"/>
</dbReference>
<feature type="transmembrane region" description="Helical" evidence="12">
    <location>
        <begin position="341"/>
        <end position="362"/>
    </location>
</feature>
<evidence type="ECO:0000256" key="3">
    <source>
        <dbReference type="ARBA" id="ARBA00022448"/>
    </source>
</evidence>
<dbReference type="InterPro" id="IPR003317">
    <property type="entry name" value="Cyt-d_oxidase_su2"/>
</dbReference>
<evidence type="ECO:0000256" key="5">
    <source>
        <dbReference type="ARBA" id="ARBA00022617"/>
    </source>
</evidence>
<dbReference type="STRING" id="1835721.TRABTM_A_00400"/>
<feature type="transmembrane region" description="Helical" evidence="12">
    <location>
        <begin position="119"/>
        <end position="141"/>
    </location>
</feature>
<evidence type="ECO:0000313" key="14">
    <source>
        <dbReference type="Proteomes" id="UP000092809"/>
    </source>
</evidence>
<dbReference type="GO" id="GO:0009055">
    <property type="term" value="F:electron transfer activity"/>
    <property type="evidence" value="ECO:0007669"/>
    <property type="project" value="TreeGrafter"/>
</dbReference>
<keyword evidence="11 12" id="KW-0472">Membrane</keyword>
<feature type="transmembrane region" description="Helical" evidence="12">
    <location>
        <begin position="6"/>
        <end position="28"/>
    </location>
</feature>
<keyword evidence="14" id="KW-1185">Reference proteome</keyword>
<dbReference type="PIRSF" id="PIRSF000267">
    <property type="entry name" value="Cyt_oxidse_sub2"/>
    <property type="match status" value="1"/>
</dbReference>
<proteinExistence type="inferred from homology"/>
<evidence type="ECO:0000256" key="12">
    <source>
        <dbReference type="SAM" id="Phobius"/>
    </source>
</evidence>
<feature type="transmembrane region" description="Helical" evidence="12">
    <location>
        <begin position="266"/>
        <end position="287"/>
    </location>
</feature>
<keyword evidence="9 12" id="KW-1133">Transmembrane helix</keyword>
<evidence type="ECO:0000256" key="11">
    <source>
        <dbReference type="ARBA" id="ARBA00023136"/>
    </source>
</evidence>
<evidence type="ECO:0000256" key="8">
    <source>
        <dbReference type="ARBA" id="ARBA00022982"/>
    </source>
</evidence>
<dbReference type="EC" id="1.10.3.10" evidence="13"/>
<protein>
    <submittedName>
        <fullName evidence="13">Cytochrome bd-I ubiquinol oxidase subunit 2</fullName>
        <ecNumber evidence="13">1.10.3.10</ecNumber>
    </submittedName>
</protein>
<evidence type="ECO:0000313" key="13">
    <source>
        <dbReference type="EMBL" id="SBT81921.1"/>
    </source>
</evidence>